<evidence type="ECO:0000313" key="3">
    <source>
        <dbReference type="EMBL" id="KAF4653026.1"/>
    </source>
</evidence>
<name>A0A7J6L305_PERCH</name>
<dbReference type="OrthoDB" id="5273684at2759"/>
<gene>
    <name evidence="3" type="ORF">FOL47_010751</name>
</gene>
<reference evidence="3 4" key="1">
    <citation type="submission" date="2020-04" db="EMBL/GenBank/DDBJ databases">
        <title>Perkinsus chesapeaki whole genome sequence.</title>
        <authorList>
            <person name="Bogema D.R."/>
        </authorList>
    </citation>
    <scope>NUCLEOTIDE SEQUENCE [LARGE SCALE GENOMIC DNA]</scope>
    <source>
        <strain evidence="3">ATCC PRA-425</strain>
    </source>
</reference>
<evidence type="ECO:0000256" key="2">
    <source>
        <dbReference type="SAM" id="SignalP"/>
    </source>
</evidence>
<dbReference type="PANTHER" id="PTHR28583">
    <property type="entry name" value="ACID AMIDASE"/>
    <property type="match status" value="1"/>
</dbReference>
<organism evidence="3 4">
    <name type="scientific">Perkinsus chesapeaki</name>
    <name type="common">Clam parasite</name>
    <name type="synonym">Perkinsus andrewsi</name>
    <dbReference type="NCBI Taxonomy" id="330153"/>
    <lineage>
        <taxon>Eukaryota</taxon>
        <taxon>Sar</taxon>
        <taxon>Alveolata</taxon>
        <taxon>Perkinsozoa</taxon>
        <taxon>Perkinsea</taxon>
        <taxon>Perkinsida</taxon>
        <taxon>Perkinsidae</taxon>
        <taxon>Perkinsus</taxon>
    </lineage>
</organism>
<accession>A0A7J6L305</accession>
<keyword evidence="4" id="KW-1185">Reference proteome</keyword>
<dbReference type="EMBL" id="JAAPAO010000860">
    <property type="protein sequence ID" value="KAF4653026.1"/>
    <property type="molecule type" value="Genomic_DNA"/>
</dbReference>
<comment type="caution">
    <text evidence="3">The sequence shown here is derived from an EMBL/GenBank/DDBJ whole genome shotgun (WGS) entry which is preliminary data.</text>
</comment>
<evidence type="ECO:0000313" key="4">
    <source>
        <dbReference type="Proteomes" id="UP000591131"/>
    </source>
</evidence>
<protein>
    <recommendedName>
        <fullName evidence="1">ceramidase</fullName>
        <ecNumber evidence="1">3.5.1.23</ecNumber>
    </recommendedName>
</protein>
<evidence type="ECO:0000256" key="1">
    <source>
        <dbReference type="ARBA" id="ARBA00011891"/>
    </source>
</evidence>
<feature type="signal peptide" evidence="2">
    <location>
        <begin position="1"/>
        <end position="17"/>
    </location>
</feature>
<feature type="chain" id="PRO_5029471429" description="ceramidase" evidence="2">
    <location>
        <begin position="18"/>
        <end position="388"/>
    </location>
</feature>
<proteinExistence type="predicted"/>
<keyword evidence="2" id="KW-0732">Signal</keyword>
<dbReference type="Proteomes" id="UP000591131">
    <property type="component" value="Unassembled WGS sequence"/>
</dbReference>
<dbReference type="GO" id="GO:0017040">
    <property type="term" value="F:N-acylsphingosine amidohydrolase activity"/>
    <property type="evidence" value="ECO:0007669"/>
    <property type="project" value="UniProtKB-EC"/>
</dbReference>
<dbReference type="Gene3D" id="3.60.60.10">
    <property type="entry name" value="Penicillin V Acylase, Chain A"/>
    <property type="match status" value="1"/>
</dbReference>
<dbReference type="PANTHER" id="PTHR28583:SF1">
    <property type="entry name" value="ACID CERAMIDASE"/>
    <property type="match status" value="1"/>
</dbReference>
<sequence length="388" mass="43983">MLLPVLLSFTKILSVGSIEPAEPAPRVVVDLSKRPSLRFKSAVDISLKTWQFNESFEPLFAQWNKTTFDQLTDDDYETFMSSLERYFPVQALELRGISDEFARHGHYVSYAYLAAWAYSHEIGHFREDPKVHHDCSALLVADKNGHVVHGRNMDQGAPDYARRVTLQLKYVNGGSVMSDVEALDFYWFAGGMVTAVTPDGLSMQENWRSVNKPKSEIMQRIRDGAVPHKYMFREMIFNNRVTDFDHAVDFLKKIPFGASVYIAVAGRGEFQGAILTRNETDVVVPVEDLKKSWYAVETNHDNWFPDPPSDPRRTKAEECIEGHGQKDGQVATFGVVMDCISSKPVLNKGTIYTAIMSPRNGELWGRIRYDAAQQPADPEEFTMKDILV</sequence>
<dbReference type="AlphaFoldDB" id="A0A7J6L305"/>
<dbReference type="EC" id="3.5.1.23" evidence="1"/>